<proteinExistence type="predicted"/>
<accession>A0AAE1EEB3</accession>
<keyword evidence="3" id="KW-1185">Reference proteome</keyword>
<organism evidence="2 3">
    <name type="scientific">Elysia crispata</name>
    <name type="common">lettuce slug</name>
    <dbReference type="NCBI Taxonomy" id="231223"/>
    <lineage>
        <taxon>Eukaryota</taxon>
        <taxon>Metazoa</taxon>
        <taxon>Spiralia</taxon>
        <taxon>Lophotrochozoa</taxon>
        <taxon>Mollusca</taxon>
        <taxon>Gastropoda</taxon>
        <taxon>Heterobranchia</taxon>
        <taxon>Euthyneura</taxon>
        <taxon>Panpulmonata</taxon>
        <taxon>Sacoglossa</taxon>
        <taxon>Placobranchoidea</taxon>
        <taxon>Plakobranchidae</taxon>
        <taxon>Elysia</taxon>
    </lineage>
</organism>
<feature type="compositionally biased region" description="Basic residues" evidence="1">
    <location>
        <begin position="1"/>
        <end position="14"/>
    </location>
</feature>
<feature type="region of interest" description="Disordered" evidence="1">
    <location>
        <begin position="1"/>
        <end position="39"/>
    </location>
</feature>
<evidence type="ECO:0000256" key="1">
    <source>
        <dbReference type="SAM" id="MobiDB-lite"/>
    </source>
</evidence>
<sequence length="93" mass="10360">MRFPRFAKGHRQRKTPSSILKCGQHAPRPGSHTVDSHHISACSSDGGKSIPFFIACSSDTSLHFGPRIDESANLRDFSYPMIASREYRGARLE</sequence>
<evidence type="ECO:0000313" key="3">
    <source>
        <dbReference type="Proteomes" id="UP001283361"/>
    </source>
</evidence>
<gene>
    <name evidence="2" type="ORF">RRG08_059346</name>
</gene>
<protein>
    <submittedName>
        <fullName evidence="2">Uncharacterized protein</fullName>
    </submittedName>
</protein>
<dbReference type="Proteomes" id="UP001283361">
    <property type="component" value="Unassembled WGS sequence"/>
</dbReference>
<dbReference type="AlphaFoldDB" id="A0AAE1EEB3"/>
<reference evidence="2" key="1">
    <citation type="journal article" date="2023" name="G3 (Bethesda)">
        <title>A reference genome for the long-term kleptoplast-retaining sea slug Elysia crispata morphotype clarki.</title>
        <authorList>
            <person name="Eastman K.E."/>
            <person name="Pendleton A.L."/>
            <person name="Shaikh M.A."/>
            <person name="Suttiyut T."/>
            <person name="Ogas R."/>
            <person name="Tomko P."/>
            <person name="Gavelis G."/>
            <person name="Widhalm J.R."/>
            <person name="Wisecaver J.H."/>
        </authorList>
    </citation>
    <scope>NUCLEOTIDE SEQUENCE</scope>
    <source>
        <strain evidence="2">ECLA1</strain>
    </source>
</reference>
<dbReference type="EMBL" id="JAWDGP010000016">
    <property type="protein sequence ID" value="KAK3804376.1"/>
    <property type="molecule type" value="Genomic_DNA"/>
</dbReference>
<evidence type="ECO:0000313" key="2">
    <source>
        <dbReference type="EMBL" id="KAK3804376.1"/>
    </source>
</evidence>
<name>A0AAE1EEB3_9GAST</name>
<comment type="caution">
    <text evidence="2">The sequence shown here is derived from an EMBL/GenBank/DDBJ whole genome shotgun (WGS) entry which is preliminary data.</text>
</comment>